<keyword evidence="5" id="KW-1185">Reference proteome</keyword>
<dbReference type="InterPro" id="IPR000030">
    <property type="entry name" value="PPE_dom"/>
</dbReference>
<dbReference type="Proteomes" id="UP000682202">
    <property type="component" value="Chromosome"/>
</dbReference>
<sequence>MDFGALPPEINSARMYAGAGAAPMLTAAAAWNDIAVELSTVASSFESVIVRLSTEGWMGPASLSMVAAAQPLLVWLSHTAESSALAAAQALASAAAFETAYATTVPPADVAANRELLAELTATNILGQNVSAIAATEARYGEMWAQDAAAMYGYAASSAVAGRLNPLARPSQVTNPAGLANQAAAVGQAAASGSAQQVALGNLISNLPDAALGLASPVAAAAQVPGLDTIIQDIDKMLGSLFVFNAFHGLGGIADYATASTSTAVFMMGGTDTVGHASGAAALGHTLPSAVIGGSRFSAALGTAPAVGRLTVPAGWSTAAPAMTAAAAVDGTSWAVPAEEGETIAMLGAPTAGAGVNGAGSGSGPRYGVKPTVMPRQFLV</sequence>
<accession>A0A975JWL9</accession>
<evidence type="ECO:0000256" key="1">
    <source>
        <dbReference type="ARBA" id="ARBA00010652"/>
    </source>
</evidence>
<feature type="domain" description="PPE" evidence="2">
    <location>
        <begin position="2"/>
        <end position="164"/>
    </location>
</feature>
<dbReference type="AlphaFoldDB" id="A0A975JWL9"/>
<organism evidence="4 5">
    <name type="scientific">Mycobacterium spongiae</name>
    <dbReference type="NCBI Taxonomy" id="886343"/>
    <lineage>
        <taxon>Bacteria</taxon>
        <taxon>Bacillati</taxon>
        <taxon>Actinomycetota</taxon>
        <taxon>Actinomycetes</taxon>
        <taxon>Mycobacteriales</taxon>
        <taxon>Mycobacteriaceae</taxon>
        <taxon>Mycobacterium</taxon>
    </lineage>
</organism>
<protein>
    <submittedName>
        <fullName evidence="4">PPE domain-containing protein</fullName>
    </submittedName>
</protein>
<dbReference type="EMBL" id="CP046600">
    <property type="protein sequence ID" value="QUR67027.1"/>
    <property type="molecule type" value="Genomic_DNA"/>
</dbReference>
<dbReference type="KEGG" id="mspg:F6B93_07855"/>
<dbReference type="RefSeq" id="WP_211698593.1">
    <property type="nucleotide sequence ID" value="NZ_CP046600.1"/>
</dbReference>
<dbReference type="Pfam" id="PF12484">
    <property type="entry name" value="PPE-SVP"/>
    <property type="match status" value="1"/>
</dbReference>
<dbReference type="InterPro" id="IPR022171">
    <property type="entry name" value="PPE_C"/>
</dbReference>
<proteinExistence type="inferred from homology"/>
<evidence type="ECO:0000259" key="2">
    <source>
        <dbReference type="Pfam" id="PF00823"/>
    </source>
</evidence>
<dbReference type="PANTHER" id="PTHR46766">
    <property type="entry name" value="GLUTAMINE-RICH PROTEIN 2"/>
    <property type="match status" value="1"/>
</dbReference>
<dbReference type="GO" id="GO:0052572">
    <property type="term" value="P:response to host immune response"/>
    <property type="evidence" value="ECO:0007669"/>
    <property type="project" value="TreeGrafter"/>
</dbReference>
<dbReference type="PANTHER" id="PTHR46766:SF1">
    <property type="entry name" value="GLUTAMINE-RICH PROTEIN 2"/>
    <property type="match status" value="1"/>
</dbReference>
<dbReference type="InterPro" id="IPR038332">
    <property type="entry name" value="PPE_sf"/>
</dbReference>
<gene>
    <name evidence="4" type="ORF">F6B93_07855</name>
</gene>
<evidence type="ECO:0000259" key="3">
    <source>
        <dbReference type="Pfam" id="PF12484"/>
    </source>
</evidence>
<comment type="similarity">
    <text evidence="1">Belongs to the mycobacterial PPE family.</text>
</comment>
<dbReference type="Gene3D" id="1.20.1260.20">
    <property type="entry name" value="PPE superfamily"/>
    <property type="match status" value="1"/>
</dbReference>
<evidence type="ECO:0000313" key="5">
    <source>
        <dbReference type="Proteomes" id="UP000682202"/>
    </source>
</evidence>
<evidence type="ECO:0000313" key="4">
    <source>
        <dbReference type="EMBL" id="QUR67027.1"/>
    </source>
</evidence>
<feature type="domain" description="PPE family C-terminal" evidence="3">
    <location>
        <begin position="298"/>
        <end position="377"/>
    </location>
</feature>
<name>A0A975JWL9_9MYCO</name>
<dbReference type="SUPFAM" id="SSF140459">
    <property type="entry name" value="PE/PPE dimer-like"/>
    <property type="match status" value="1"/>
</dbReference>
<dbReference type="Pfam" id="PF00823">
    <property type="entry name" value="PPE"/>
    <property type="match status" value="1"/>
</dbReference>
<reference evidence="4" key="1">
    <citation type="submission" date="2019-12" db="EMBL/GenBank/DDBJ databases">
        <title>Mycobacterium spongiae sp. nov.</title>
        <authorList>
            <person name="Stinear T."/>
        </authorList>
    </citation>
    <scope>NUCLEOTIDE SEQUENCE</scope>
    <source>
        <strain evidence="4">FSD4b-SM</strain>
    </source>
</reference>